<dbReference type="Proteomes" id="UP000291483">
    <property type="component" value="Unassembled WGS sequence"/>
</dbReference>
<comment type="similarity">
    <text evidence="1">Belongs to the ROK (NagC/XylR) family.</text>
</comment>
<keyword evidence="3" id="KW-1185">Reference proteome</keyword>
<dbReference type="Gene3D" id="1.10.10.10">
    <property type="entry name" value="Winged helix-like DNA-binding domain superfamily/Winged helix DNA-binding domain"/>
    <property type="match status" value="1"/>
</dbReference>
<proteinExistence type="inferred from homology"/>
<gene>
    <name evidence="2" type="ORF">EV379_0747</name>
</gene>
<reference evidence="2 3" key="1">
    <citation type="submission" date="2019-02" db="EMBL/GenBank/DDBJ databases">
        <title>Sequencing the genomes of 1000 actinobacteria strains.</title>
        <authorList>
            <person name="Klenk H.-P."/>
        </authorList>
    </citation>
    <scope>NUCLEOTIDE SEQUENCE [LARGE SCALE GENOMIC DNA]</scope>
    <source>
        <strain evidence="2 3">DSM 18319</strain>
    </source>
</reference>
<name>A0A4Q8AJ03_9MICO</name>
<dbReference type="Pfam" id="PF00480">
    <property type="entry name" value="ROK"/>
    <property type="match status" value="1"/>
</dbReference>
<dbReference type="InterPro" id="IPR036390">
    <property type="entry name" value="WH_DNA-bd_sf"/>
</dbReference>
<dbReference type="EMBL" id="SHLC01000001">
    <property type="protein sequence ID" value="RZU64452.1"/>
    <property type="molecule type" value="Genomic_DNA"/>
</dbReference>
<evidence type="ECO:0000313" key="3">
    <source>
        <dbReference type="Proteomes" id="UP000291483"/>
    </source>
</evidence>
<dbReference type="InterPro" id="IPR036388">
    <property type="entry name" value="WH-like_DNA-bd_sf"/>
</dbReference>
<dbReference type="PANTHER" id="PTHR18964">
    <property type="entry name" value="ROK (REPRESSOR, ORF, KINASE) FAMILY"/>
    <property type="match status" value="1"/>
</dbReference>
<dbReference type="SUPFAM" id="SSF53067">
    <property type="entry name" value="Actin-like ATPase domain"/>
    <property type="match status" value="1"/>
</dbReference>
<comment type="caution">
    <text evidence="2">The sequence shown here is derived from an EMBL/GenBank/DDBJ whole genome shotgun (WGS) entry which is preliminary data.</text>
</comment>
<keyword evidence="2" id="KW-0808">Transferase</keyword>
<dbReference type="RefSeq" id="WP_242616219.1">
    <property type="nucleotide sequence ID" value="NZ_SHLC01000001.1"/>
</dbReference>
<evidence type="ECO:0000256" key="1">
    <source>
        <dbReference type="ARBA" id="ARBA00006479"/>
    </source>
</evidence>
<dbReference type="AlphaFoldDB" id="A0A4Q8AJ03"/>
<dbReference type="InterPro" id="IPR043129">
    <property type="entry name" value="ATPase_NBD"/>
</dbReference>
<protein>
    <submittedName>
        <fullName evidence="2">Putative NBD/HSP70 family sugar kinase</fullName>
    </submittedName>
</protein>
<dbReference type="CDD" id="cd23763">
    <property type="entry name" value="ASKHA_ATPase_ROK"/>
    <property type="match status" value="1"/>
</dbReference>
<evidence type="ECO:0000313" key="2">
    <source>
        <dbReference type="EMBL" id="RZU64452.1"/>
    </source>
</evidence>
<accession>A0A4Q8AJ03</accession>
<organism evidence="2 3">
    <name type="scientific">Microterricola gilva</name>
    <dbReference type="NCBI Taxonomy" id="393267"/>
    <lineage>
        <taxon>Bacteria</taxon>
        <taxon>Bacillati</taxon>
        <taxon>Actinomycetota</taxon>
        <taxon>Actinomycetes</taxon>
        <taxon>Micrococcales</taxon>
        <taxon>Microbacteriaceae</taxon>
        <taxon>Microterricola</taxon>
    </lineage>
</organism>
<sequence>MAVNSSQGTPAWLGAVNDRTGLAMLLEHGPLTRNRICELAGVSKPTASLMMTRLEQSGFIVQAGRQTGTPGPSPIIYAARVDGAIGVAIDLDADEIRSSVVDAAGTPHPVVSAPLPADLTERDPVRDVRGAIERACAASGADPAAVHKLCIGIPGYVDPRHDDELFTEALPKWPVTGVRELLEAELGAQVRIENDVNLAATAERVAGAGLGREVFVTIWLGNGVGAAFDINGSLHRGAFGGAGEIGFTPIPHAASHYGESLREVQDLIGGRAVLALFNSYGITGDGFAATLAALDAAPNRRAVLEDLAPRIALCLTPLLSVLDPELIVLGGPTGSAGGADMAELVAEHIRTVSRWYPEVVATTVRDNAVLQGARELLVTEVRAELLDRVALVGG</sequence>
<dbReference type="SUPFAM" id="SSF46785">
    <property type="entry name" value="Winged helix' DNA-binding domain"/>
    <property type="match status" value="1"/>
</dbReference>
<dbReference type="InterPro" id="IPR000600">
    <property type="entry name" value="ROK"/>
</dbReference>
<dbReference type="GO" id="GO:0016301">
    <property type="term" value="F:kinase activity"/>
    <property type="evidence" value="ECO:0007669"/>
    <property type="project" value="UniProtKB-KW"/>
</dbReference>
<dbReference type="PANTHER" id="PTHR18964:SF149">
    <property type="entry name" value="BIFUNCTIONAL UDP-N-ACETYLGLUCOSAMINE 2-EPIMERASE_N-ACETYLMANNOSAMINE KINASE"/>
    <property type="match status" value="1"/>
</dbReference>
<dbReference type="Gene3D" id="3.30.420.40">
    <property type="match status" value="2"/>
</dbReference>
<keyword evidence="2" id="KW-0418">Kinase</keyword>